<keyword evidence="9" id="KW-0675">Receptor</keyword>
<dbReference type="RefSeq" id="WP_207973222.1">
    <property type="nucleotide sequence ID" value="NZ_CP071795.1"/>
</dbReference>
<comment type="similarity">
    <text evidence="7">Belongs to the TonB-dependent receptor family.</text>
</comment>
<proteinExistence type="inferred from homology"/>
<dbReference type="InterPro" id="IPR008969">
    <property type="entry name" value="CarboxyPept-like_regulatory"/>
</dbReference>
<feature type="domain" description="TonB-dependent receptor plug" evidence="8">
    <location>
        <begin position="150"/>
        <end position="255"/>
    </location>
</feature>
<evidence type="ECO:0000256" key="6">
    <source>
        <dbReference type="ARBA" id="ARBA00023237"/>
    </source>
</evidence>
<dbReference type="PROSITE" id="PS52016">
    <property type="entry name" value="TONB_DEPENDENT_REC_3"/>
    <property type="match status" value="1"/>
</dbReference>
<evidence type="ECO:0000313" key="10">
    <source>
        <dbReference type="Proteomes" id="UP000663935"/>
    </source>
</evidence>
<dbReference type="Gene3D" id="2.170.130.10">
    <property type="entry name" value="TonB-dependent receptor, plug domain"/>
    <property type="match status" value="1"/>
</dbReference>
<evidence type="ECO:0000256" key="2">
    <source>
        <dbReference type="ARBA" id="ARBA00022448"/>
    </source>
</evidence>
<dbReference type="Pfam" id="PF13715">
    <property type="entry name" value="CarbopepD_reg_2"/>
    <property type="match status" value="1"/>
</dbReference>
<organism evidence="9 10">
    <name type="scientific">Polaribacter batillariae</name>
    <dbReference type="NCBI Taxonomy" id="2808900"/>
    <lineage>
        <taxon>Bacteria</taxon>
        <taxon>Pseudomonadati</taxon>
        <taxon>Bacteroidota</taxon>
        <taxon>Flavobacteriia</taxon>
        <taxon>Flavobacteriales</taxon>
        <taxon>Flavobacteriaceae</taxon>
    </lineage>
</organism>
<dbReference type="InterPro" id="IPR012910">
    <property type="entry name" value="Plug_dom"/>
</dbReference>
<keyword evidence="3 7" id="KW-1134">Transmembrane beta strand</keyword>
<evidence type="ECO:0000256" key="3">
    <source>
        <dbReference type="ARBA" id="ARBA00022452"/>
    </source>
</evidence>
<dbReference type="Gene3D" id="2.40.170.20">
    <property type="entry name" value="TonB-dependent receptor, beta-barrel domain"/>
    <property type="match status" value="1"/>
</dbReference>
<evidence type="ECO:0000313" key="9">
    <source>
        <dbReference type="EMBL" id="QTD39113.1"/>
    </source>
</evidence>
<keyword evidence="2 7" id="KW-0813">Transport</keyword>
<accession>A0ABX7T028</accession>
<keyword evidence="5 7" id="KW-0472">Membrane</keyword>
<protein>
    <submittedName>
        <fullName evidence="9">TonB-dependent receptor</fullName>
    </submittedName>
</protein>
<name>A0ABX7T028_9FLAO</name>
<keyword evidence="4 7" id="KW-0812">Transmembrane</keyword>
<dbReference type="InterPro" id="IPR039426">
    <property type="entry name" value="TonB-dep_rcpt-like"/>
</dbReference>
<evidence type="ECO:0000259" key="8">
    <source>
        <dbReference type="Pfam" id="PF07715"/>
    </source>
</evidence>
<dbReference type="InterPro" id="IPR037066">
    <property type="entry name" value="Plug_dom_sf"/>
</dbReference>
<dbReference type="InterPro" id="IPR036942">
    <property type="entry name" value="Beta-barrel_TonB_sf"/>
</dbReference>
<dbReference type="Gene3D" id="2.60.40.1120">
    <property type="entry name" value="Carboxypeptidase-like, regulatory domain"/>
    <property type="match status" value="1"/>
</dbReference>
<dbReference type="SUPFAM" id="SSF49464">
    <property type="entry name" value="Carboxypeptidase regulatory domain-like"/>
    <property type="match status" value="1"/>
</dbReference>
<reference evidence="9 10" key="1">
    <citation type="submission" date="2021-03" db="EMBL/GenBank/DDBJ databases">
        <title>Complete genome of Polaribacter_sp.G4M1.</title>
        <authorList>
            <person name="Jeong S.W."/>
            <person name="Bae J.W."/>
        </authorList>
    </citation>
    <scope>NUCLEOTIDE SEQUENCE [LARGE SCALE GENOMIC DNA]</scope>
    <source>
        <strain evidence="9 10">G4M1</strain>
    </source>
</reference>
<dbReference type="InterPro" id="IPR023997">
    <property type="entry name" value="TonB-dep_OMP_SusC/RagA_CS"/>
</dbReference>
<sequence>MNVKNLNPFKIPFLGIFKLLTALLLYLATATTFAETFFKTYSSLDGKSLNTAVSVKTQSRVTGKVIDKNGTPLIGVTISIKGTTKGTSTDFNGDYSLNVPSTDSVLLFSYIGYATQSIEVNNRSIINVTLQEDASELDEIVVVGYGTQKKVNLTGSIASIKSDDIVKNSTSNLSSALSGRLAGVVTIQSSGEPGSDTSSINIRGLSSLNSNAPLILVDGIPRDLNNINSNDIESISVLKDAAAAAIYGMRAANGVVLITTKRGKGKTKLNVNVYSALQQPTRMPNFLDSYNYATLLNEANTNDGVPVGYSDEDLRKYRDGSSPNTHPNTDWIDETLDDIAVMRSLDVSASGSNTSNTIKYYTSLGYLYQDGIYDNNNYNRFNFRSNIDVEINQSLKLTADIAGAIENRNRPGITASTLFSNIMRLPPTEVNQYSNGAYSEFSQQPWIDNGFIKEEDFDFQSKIALVIDFPFLEGLSLTTQIAYDRSAGGNNAGSRKVFSVPRTYTTFNANTGVFSLSTPSDRGETASYSESRSKGYQLTTEAILNYSKVIDKHDFGTKLVFSRRDTKYSVLNAGISNLLGTTTPLFIAGDAGTRSISNGEFETAILGYAGRFTYAYDSKYLFEFNGRYDGSYKFSKESRFGFFPSFSLAWRASEEDFLSDSKIINNLKFRASYGELGSDAGVGSFRYLEFFGFGSPFIDNSNVSQTIASSGLADTSTTWEKAKTVNFGLELGLWNNLFTLETDLFYKRTKDILTTRALEIPNTFGANLPAENIGIVDNKGLEVILNHSHNINDFNYFVNFNLGYSKNKVIDIAEAADTDPLRKRTGRALRTRFGFVAEGLFLTQKEIDDLNASAPEGVYQTQNPKPGDIKYADINGDGKVNNDDRTVIGRGNVPEITFGLNLGFNYKQFDFSALFQGAANFDMYLSQEASWAFFNGGKVFDKHLDRAQIGSDGNVINTDATYPRLSLTNNTVNERVSSYWVEAGDYIRFKNIEVGYTFPDEVTNKIGIDRLRIYVNGRNLATWSKIKNLDPENPQARGWFYPQQKVYNMGFNLQF</sequence>
<dbReference type="Proteomes" id="UP000663935">
    <property type="component" value="Chromosome"/>
</dbReference>
<dbReference type="Pfam" id="PF07715">
    <property type="entry name" value="Plug"/>
    <property type="match status" value="1"/>
</dbReference>
<dbReference type="NCBIfam" id="TIGR04057">
    <property type="entry name" value="SusC_RagA_signa"/>
    <property type="match status" value="1"/>
</dbReference>
<keyword evidence="6 7" id="KW-0998">Cell outer membrane</keyword>
<evidence type="ECO:0000256" key="4">
    <source>
        <dbReference type="ARBA" id="ARBA00022692"/>
    </source>
</evidence>
<dbReference type="SUPFAM" id="SSF56935">
    <property type="entry name" value="Porins"/>
    <property type="match status" value="1"/>
</dbReference>
<dbReference type="EMBL" id="CP071795">
    <property type="protein sequence ID" value="QTD39113.1"/>
    <property type="molecule type" value="Genomic_DNA"/>
</dbReference>
<evidence type="ECO:0000256" key="5">
    <source>
        <dbReference type="ARBA" id="ARBA00023136"/>
    </source>
</evidence>
<comment type="subcellular location">
    <subcellularLocation>
        <location evidence="1 7">Cell outer membrane</location>
        <topology evidence="1 7">Multi-pass membrane protein</topology>
    </subcellularLocation>
</comment>
<evidence type="ECO:0000256" key="7">
    <source>
        <dbReference type="PROSITE-ProRule" id="PRU01360"/>
    </source>
</evidence>
<evidence type="ECO:0000256" key="1">
    <source>
        <dbReference type="ARBA" id="ARBA00004571"/>
    </source>
</evidence>
<gene>
    <name evidence="9" type="ORF">JL193_07675</name>
</gene>
<dbReference type="NCBIfam" id="TIGR04056">
    <property type="entry name" value="OMP_RagA_SusC"/>
    <property type="match status" value="1"/>
</dbReference>
<dbReference type="InterPro" id="IPR023996">
    <property type="entry name" value="TonB-dep_OMP_SusC/RagA"/>
</dbReference>
<keyword evidence="10" id="KW-1185">Reference proteome</keyword>